<sequence length="1302" mass="146474">MSDENTPKPENKSDTHINLKVSDGTSEVFFKIKRSTPLKRLMDAFCKRQGKDSSSLRFLFDGHRVNPEDTPEDLDMEESDVIEAHREQVGGSKSGAAKNPVKIGPWKLGKTLGKGSTGRVLLATNVHTGQKAAVKVVSKSMLGSDGRDASPPDASLSYGIEREIIIMKLLNHKNVLRLYDVWETDTALYLVLEYVEGGELFDLLVESGPLPENTAVEFFRQIILGASYCHSLGICHRDLKPENLLLDKQYNVKIADFGMAALESSDRLLETSCGSPHYAAPEIVSGLQYHGAESDVWSCGVILFALLTGRLPFDDENIRELLLKVQKGSYEIHEDLSPEAQDLIAQMLTVDPEARIKTRDVLKHPLITKYPFNKQDHEDYLNLPNPNSATQPVRSRDEIDRQILENLVILWHGREAESIVESLLSSAANPEKTFYSLLLRYRHDHHDQGQALVRSSSVISRVTPGSSETGSPSRRRSVRNFSVATSANRPVSFQRSKTDRSGERSPFRKRASVSSKRNSMVFADKGVSKRSSSTMLKRNSVTSKLLSTYAKLAAIDEKKSKNVEEYGKRASADFATLCDMLFDGKSGRLSTSSSLATISAMLMEEEQPTRRSKKAARQSLIHAKKRQSTFASLFDAAAQASSASSTTSSQSVHSASSHSLASKRYSSNPIERISRILNASDLDKINKRSVSHGRVPSVNPPPKPVTKLDPRAKAYEKYQKRVSQTLEKMLKQKEEDEKRAKEQAEQQQDEQEKHDDEGQDKHDIEKPKRVKNPQKISDVTIPQVTRKSKHFSDKKRLSVLSIYSASNVKDGATLDRTSKGTRLSMVFQDDIDGHADDTVDMNLQLDKDEGLYFVDDKRKSTNKKSMLLSSEDIPNLNYKASRDTMISANSAEKSLYKSLRLPEIPGSPIKEDKAVDYKENAKCRPESPVAASKKNDGSLQFSKQRKPLGELDQQKQSNEANKRAGSGGSFFRKLSFGTRKKSDARDTKETRRKVSITQAFLALFTGEIAEQQETKELHTVLGEDDLFEALISLLVSWKQHGITDLQADKEMRRLVATVSKHNSFGLKACKFECQTAHFSSKSDLRAVFDSKESLHDVPLYMMSYTLSPPRTQYEHNPVLKYAVARTRVTNRQLFLDPTDMSIKDYMTPHSVELPRHLTKSLQSLTKLEMAPQIKSLPKSCYQYNTPYNRLSTMAEISLESNSEHYNRIKREIFDKRMLWSDLEPYLRQNDDMWNNEYLLTRLLFEVYLRRVVAARMAVKIGVGNARRGAGTWDDSLLSAVYGHKQTNIFKQQSPAIAGYSPR</sequence>
<dbReference type="Gene3D" id="1.10.510.10">
    <property type="entry name" value="Transferase(Phosphotransferase) domain 1"/>
    <property type="match status" value="1"/>
</dbReference>
<name>A0A9P8T944_9ASCO</name>
<keyword evidence="7 13" id="KW-0547">Nucleotide-binding</keyword>
<dbReference type="GO" id="GO:0005524">
    <property type="term" value="F:ATP binding"/>
    <property type="evidence" value="ECO:0007669"/>
    <property type="project" value="UniProtKB-UniRule"/>
</dbReference>
<comment type="similarity">
    <text evidence="2">Belongs to the protein kinase superfamily. CAMK Ser/Thr protein kinase family. NIM1 subfamily.</text>
</comment>
<dbReference type="Proteomes" id="UP000788993">
    <property type="component" value="Unassembled WGS sequence"/>
</dbReference>
<keyword evidence="10" id="KW-0175">Coiled coil</keyword>
<dbReference type="EMBL" id="JAEUBD010000983">
    <property type="protein sequence ID" value="KAH3670189.1"/>
    <property type="molecule type" value="Genomic_DNA"/>
</dbReference>
<keyword evidence="4" id="KW-0723">Serine/threonine-protein kinase</keyword>
<feature type="domain" description="Protein kinase" evidence="15">
    <location>
        <begin position="106"/>
        <end position="367"/>
    </location>
</feature>
<evidence type="ECO:0000256" key="6">
    <source>
        <dbReference type="ARBA" id="ARBA00022679"/>
    </source>
</evidence>
<feature type="region of interest" description="Disordered" evidence="14">
    <location>
        <begin position="688"/>
        <end position="712"/>
    </location>
</feature>
<evidence type="ECO:0000313" key="18">
    <source>
        <dbReference type="Proteomes" id="UP000788993"/>
    </source>
</evidence>
<dbReference type="GO" id="GO:0035556">
    <property type="term" value="P:intracellular signal transduction"/>
    <property type="evidence" value="ECO:0007669"/>
    <property type="project" value="TreeGrafter"/>
</dbReference>
<keyword evidence="18" id="KW-1185">Reference proteome</keyword>
<dbReference type="CDD" id="cd14081">
    <property type="entry name" value="STKc_BRSK1_2"/>
    <property type="match status" value="1"/>
</dbReference>
<dbReference type="InterPro" id="IPR031850">
    <property type="entry name" value="Fungal_KA1_dom"/>
</dbReference>
<dbReference type="FunFam" id="1.10.510.10:FF:000394">
    <property type="entry name" value="Serine/threonine-protein kinase HSL1"/>
    <property type="match status" value="1"/>
</dbReference>
<dbReference type="SMART" id="SM00213">
    <property type="entry name" value="UBQ"/>
    <property type="match status" value="1"/>
</dbReference>
<comment type="catalytic activity">
    <reaction evidence="11">
        <text>L-threonyl-[protein] + ATP = O-phospho-L-threonyl-[protein] + ADP + H(+)</text>
        <dbReference type="Rhea" id="RHEA:46608"/>
        <dbReference type="Rhea" id="RHEA-COMP:11060"/>
        <dbReference type="Rhea" id="RHEA-COMP:11605"/>
        <dbReference type="ChEBI" id="CHEBI:15378"/>
        <dbReference type="ChEBI" id="CHEBI:30013"/>
        <dbReference type="ChEBI" id="CHEBI:30616"/>
        <dbReference type="ChEBI" id="CHEBI:61977"/>
        <dbReference type="ChEBI" id="CHEBI:456216"/>
        <dbReference type="EC" id="2.7.11.1"/>
    </reaction>
</comment>
<dbReference type="InterPro" id="IPR008271">
    <property type="entry name" value="Ser/Thr_kinase_AS"/>
</dbReference>
<dbReference type="Pfam" id="PF00069">
    <property type="entry name" value="Pkinase"/>
    <property type="match status" value="1"/>
</dbReference>
<evidence type="ECO:0000256" key="11">
    <source>
        <dbReference type="ARBA" id="ARBA00047899"/>
    </source>
</evidence>
<dbReference type="InterPro" id="IPR000626">
    <property type="entry name" value="Ubiquitin-like_dom"/>
</dbReference>
<dbReference type="GO" id="GO:0030447">
    <property type="term" value="P:filamentous growth"/>
    <property type="evidence" value="ECO:0007669"/>
    <property type="project" value="UniProtKB-ARBA"/>
</dbReference>
<dbReference type="PROSITE" id="PS00107">
    <property type="entry name" value="PROTEIN_KINASE_ATP"/>
    <property type="match status" value="1"/>
</dbReference>
<feature type="compositionally biased region" description="Polar residues" evidence="14">
    <location>
        <begin position="479"/>
        <end position="495"/>
    </location>
</feature>
<comment type="subcellular location">
    <subcellularLocation>
        <location evidence="1">Bud neck</location>
    </subcellularLocation>
</comment>
<feature type="region of interest" description="Disordered" evidence="14">
    <location>
        <begin position="455"/>
        <end position="518"/>
    </location>
</feature>
<proteinExistence type="inferred from homology"/>
<dbReference type="PROSITE" id="PS00108">
    <property type="entry name" value="PROTEIN_KINASE_ST"/>
    <property type="match status" value="1"/>
</dbReference>
<evidence type="ECO:0000256" key="2">
    <source>
        <dbReference type="ARBA" id="ARBA00010791"/>
    </source>
</evidence>
<feature type="region of interest" description="Disordered" evidence="14">
    <location>
        <begin position="732"/>
        <end position="776"/>
    </location>
</feature>
<evidence type="ECO:0000256" key="10">
    <source>
        <dbReference type="ARBA" id="ARBA00023054"/>
    </source>
</evidence>
<dbReference type="InterPro" id="IPR000719">
    <property type="entry name" value="Prot_kinase_dom"/>
</dbReference>
<gene>
    <name evidence="17" type="ORF">OGATHE_003002</name>
</gene>
<feature type="region of interest" description="Disordered" evidence="14">
    <location>
        <begin position="642"/>
        <end position="665"/>
    </location>
</feature>
<feature type="compositionally biased region" description="Basic and acidic residues" evidence="14">
    <location>
        <begin position="496"/>
        <end position="506"/>
    </location>
</feature>
<evidence type="ECO:0000256" key="4">
    <source>
        <dbReference type="ARBA" id="ARBA00022527"/>
    </source>
</evidence>
<dbReference type="CDD" id="cd16116">
    <property type="entry name" value="Ubl_Smt3_like"/>
    <property type="match status" value="1"/>
</dbReference>
<dbReference type="Pfam" id="PF16797">
    <property type="entry name" value="Fungal_KA1"/>
    <property type="match status" value="1"/>
</dbReference>
<dbReference type="InterPro" id="IPR043024">
    <property type="entry name" value="KA1_sf_fungal"/>
</dbReference>
<feature type="compositionally biased region" description="Polar residues" evidence="14">
    <location>
        <begin position="455"/>
        <end position="472"/>
    </location>
</feature>
<evidence type="ECO:0000256" key="5">
    <source>
        <dbReference type="ARBA" id="ARBA00022553"/>
    </source>
</evidence>
<keyword evidence="5" id="KW-0597">Phosphoprotein</keyword>
<reference evidence="17" key="2">
    <citation type="submission" date="2021-01" db="EMBL/GenBank/DDBJ databases">
        <authorList>
            <person name="Schikora-Tamarit M.A."/>
        </authorList>
    </citation>
    <scope>NUCLEOTIDE SEQUENCE</scope>
    <source>
        <strain evidence="17">NCAIM Y.01608</strain>
    </source>
</reference>
<dbReference type="InterPro" id="IPR011009">
    <property type="entry name" value="Kinase-like_dom_sf"/>
</dbReference>
<feature type="domain" description="Ubiquitin-like" evidence="16">
    <location>
        <begin position="15"/>
        <end position="91"/>
    </location>
</feature>
<evidence type="ECO:0000313" key="17">
    <source>
        <dbReference type="EMBL" id="KAH3670189.1"/>
    </source>
</evidence>
<comment type="catalytic activity">
    <reaction evidence="12">
        <text>L-seryl-[protein] + ATP = O-phospho-L-seryl-[protein] + ADP + H(+)</text>
        <dbReference type="Rhea" id="RHEA:17989"/>
        <dbReference type="Rhea" id="RHEA-COMP:9863"/>
        <dbReference type="Rhea" id="RHEA-COMP:11604"/>
        <dbReference type="ChEBI" id="CHEBI:15378"/>
        <dbReference type="ChEBI" id="CHEBI:29999"/>
        <dbReference type="ChEBI" id="CHEBI:30616"/>
        <dbReference type="ChEBI" id="CHEBI:83421"/>
        <dbReference type="ChEBI" id="CHEBI:456216"/>
        <dbReference type="EC" id="2.7.11.1"/>
    </reaction>
</comment>
<dbReference type="SUPFAM" id="SSF54236">
    <property type="entry name" value="Ubiquitin-like"/>
    <property type="match status" value="1"/>
</dbReference>
<organism evidence="17 18">
    <name type="scientific">Ogataea polymorpha</name>
    <dbReference type="NCBI Taxonomy" id="460523"/>
    <lineage>
        <taxon>Eukaryota</taxon>
        <taxon>Fungi</taxon>
        <taxon>Dikarya</taxon>
        <taxon>Ascomycota</taxon>
        <taxon>Saccharomycotina</taxon>
        <taxon>Pichiomycetes</taxon>
        <taxon>Pichiales</taxon>
        <taxon>Pichiaceae</taxon>
        <taxon>Ogataea</taxon>
    </lineage>
</organism>
<dbReference type="GO" id="GO:0005935">
    <property type="term" value="C:cellular bud neck"/>
    <property type="evidence" value="ECO:0007669"/>
    <property type="project" value="UniProtKB-SubCell"/>
</dbReference>
<dbReference type="Gene3D" id="3.30.310.220">
    <property type="entry name" value="Fungal kinase associated-1 domain"/>
    <property type="match status" value="1"/>
</dbReference>
<dbReference type="GO" id="GO:0005940">
    <property type="term" value="C:septin ring"/>
    <property type="evidence" value="ECO:0007669"/>
    <property type="project" value="UniProtKB-ARBA"/>
</dbReference>
<dbReference type="PANTHER" id="PTHR24346:SF110">
    <property type="entry name" value="NON-SPECIFIC SERINE_THREONINE PROTEIN KINASE"/>
    <property type="match status" value="1"/>
</dbReference>
<dbReference type="FunFam" id="3.10.20.90:FF:000155">
    <property type="entry name" value="Ubiquitin-like protein SMT3"/>
    <property type="match status" value="1"/>
</dbReference>
<feature type="binding site" evidence="13">
    <location>
        <position position="135"/>
    </location>
    <ligand>
        <name>ATP</name>
        <dbReference type="ChEBI" id="CHEBI:30616"/>
    </ligand>
</feature>
<dbReference type="InterPro" id="IPR022617">
    <property type="entry name" value="Rad60/SUMO-like_dom"/>
</dbReference>
<evidence type="ECO:0000259" key="16">
    <source>
        <dbReference type="PROSITE" id="PS50053"/>
    </source>
</evidence>
<evidence type="ECO:0000256" key="7">
    <source>
        <dbReference type="ARBA" id="ARBA00022741"/>
    </source>
</evidence>
<dbReference type="Pfam" id="PF11976">
    <property type="entry name" value="Rad60-SLD"/>
    <property type="match status" value="1"/>
</dbReference>
<dbReference type="GO" id="GO:0060258">
    <property type="term" value="P:negative regulation of filamentous growth"/>
    <property type="evidence" value="ECO:0007669"/>
    <property type="project" value="UniProtKB-ARBA"/>
</dbReference>
<dbReference type="GO" id="GO:0004674">
    <property type="term" value="F:protein serine/threonine kinase activity"/>
    <property type="evidence" value="ECO:0007669"/>
    <property type="project" value="UniProtKB-KW"/>
</dbReference>
<dbReference type="InterPro" id="IPR017441">
    <property type="entry name" value="Protein_kinase_ATP_BS"/>
</dbReference>
<evidence type="ECO:0000256" key="1">
    <source>
        <dbReference type="ARBA" id="ARBA00004266"/>
    </source>
</evidence>
<feature type="region of interest" description="Disordered" evidence="14">
    <location>
        <begin position="907"/>
        <end position="973"/>
    </location>
</feature>
<feature type="compositionally biased region" description="Basic and acidic residues" evidence="14">
    <location>
        <begin position="732"/>
        <end position="767"/>
    </location>
</feature>
<dbReference type="PANTHER" id="PTHR24346">
    <property type="entry name" value="MAP/MICROTUBULE AFFINITY-REGULATING KINASE"/>
    <property type="match status" value="1"/>
</dbReference>
<feature type="compositionally biased region" description="Basic and acidic residues" evidence="14">
    <location>
        <begin position="909"/>
        <end position="925"/>
    </location>
</feature>
<dbReference type="GO" id="GO:0001558">
    <property type="term" value="P:regulation of cell growth"/>
    <property type="evidence" value="ECO:0007669"/>
    <property type="project" value="UniProtKB-ARBA"/>
</dbReference>
<comment type="caution">
    <text evidence="17">The sequence shown here is derived from an EMBL/GenBank/DDBJ whole genome shotgun (WGS) entry which is preliminary data.</text>
</comment>
<evidence type="ECO:0000256" key="13">
    <source>
        <dbReference type="PROSITE-ProRule" id="PRU10141"/>
    </source>
</evidence>
<dbReference type="SUPFAM" id="SSF56112">
    <property type="entry name" value="Protein kinase-like (PK-like)"/>
    <property type="match status" value="1"/>
</dbReference>
<evidence type="ECO:0000256" key="14">
    <source>
        <dbReference type="SAM" id="MobiDB-lite"/>
    </source>
</evidence>
<evidence type="ECO:0000256" key="8">
    <source>
        <dbReference type="ARBA" id="ARBA00022777"/>
    </source>
</evidence>
<keyword evidence="8" id="KW-0418">Kinase</keyword>
<evidence type="ECO:0000259" key="15">
    <source>
        <dbReference type="PROSITE" id="PS50011"/>
    </source>
</evidence>
<evidence type="ECO:0000256" key="3">
    <source>
        <dbReference type="ARBA" id="ARBA00012513"/>
    </source>
</evidence>
<evidence type="ECO:0000256" key="12">
    <source>
        <dbReference type="ARBA" id="ARBA00048679"/>
    </source>
</evidence>
<dbReference type="PROSITE" id="PS50011">
    <property type="entry name" value="PROTEIN_KINASE_DOM"/>
    <property type="match status" value="1"/>
</dbReference>
<dbReference type="SMART" id="SM00220">
    <property type="entry name" value="S_TKc"/>
    <property type="match status" value="1"/>
</dbReference>
<accession>A0A9P8T944</accession>
<dbReference type="Gene3D" id="3.10.20.90">
    <property type="entry name" value="Phosphatidylinositol 3-kinase Catalytic Subunit, Chain A, domain 1"/>
    <property type="match status" value="1"/>
</dbReference>
<dbReference type="PROSITE" id="PS50053">
    <property type="entry name" value="UBIQUITIN_2"/>
    <property type="match status" value="1"/>
</dbReference>
<keyword evidence="6" id="KW-0808">Transferase</keyword>
<evidence type="ECO:0000256" key="9">
    <source>
        <dbReference type="ARBA" id="ARBA00022840"/>
    </source>
</evidence>
<feature type="compositionally biased region" description="Low complexity" evidence="14">
    <location>
        <begin position="642"/>
        <end position="662"/>
    </location>
</feature>
<dbReference type="InterPro" id="IPR029071">
    <property type="entry name" value="Ubiquitin-like_domsf"/>
</dbReference>
<dbReference type="EC" id="2.7.11.1" evidence="3"/>
<keyword evidence="9 13" id="KW-0067">ATP-binding</keyword>
<protein>
    <recommendedName>
        <fullName evidence="3">non-specific serine/threonine protein kinase</fullName>
        <ecNumber evidence="3">2.7.11.1</ecNumber>
    </recommendedName>
</protein>
<reference evidence="17" key="1">
    <citation type="journal article" date="2021" name="Open Biol.">
        <title>Shared evolutionary footprints suggest mitochondrial oxidative damage underlies multiple complex I losses in fungi.</title>
        <authorList>
            <person name="Schikora-Tamarit M.A."/>
            <person name="Marcet-Houben M."/>
            <person name="Nosek J."/>
            <person name="Gabaldon T."/>
        </authorList>
    </citation>
    <scope>NUCLEOTIDE SEQUENCE</scope>
    <source>
        <strain evidence="17">NCAIM Y.01608</strain>
    </source>
</reference>